<reference evidence="1 2" key="1">
    <citation type="submission" date="2020-02" db="EMBL/GenBank/DDBJ databases">
        <authorList>
            <person name="Ferguson B K."/>
        </authorList>
    </citation>
    <scope>NUCLEOTIDE SEQUENCE [LARGE SCALE GENOMIC DNA]</scope>
</reference>
<evidence type="ECO:0000313" key="1">
    <source>
        <dbReference type="EMBL" id="CAB0002367.1"/>
    </source>
</evidence>
<name>A0A6H5GFV6_9HEMI</name>
<gene>
    <name evidence="1" type="ORF">NTEN_LOCUS8154</name>
</gene>
<accession>A0A6H5GFV6</accession>
<organism evidence="1 2">
    <name type="scientific">Nesidiocoris tenuis</name>
    <dbReference type="NCBI Taxonomy" id="355587"/>
    <lineage>
        <taxon>Eukaryota</taxon>
        <taxon>Metazoa</taxon>
        <taxon>Ecdysozoa</taxon>
        <taxon>Arthropoda</taxon>
        <taxon>Hexapoda</taxon>
        <taxon>Insecta</taxon>
        <taxon>Pterygota</taxon>
        <taxon>Neoptera</taxon>
        <taxon>Paraneoptera</taxon>
        <taxon>Hemiptera</taxon>
        <taxon>Heteroptera</taxon>
        <taxon>Panheteroptera</taxon>
        <taxon>Cimicomorpha</taxon>
        <taxon>Miridae</taxon>
        <taxon>Dicyphina</taxon>
        <taxon>Nesidiocoris</taxon>
    </lineage>
</organism>
<dbReference type="EMBL" id="CADCXU010011997">
    <property type="protein sequence ID" value="CAB0002367.1"/>
    <property type="molecule type" value="Genomic_DNA"/>
</dbReference>
<dbReference type="AlphaFoldDB" id="A0A6H5GFV6"/>
<sequence>MLTFNRRLHSYSAPYPISDLPGWTTLQLNEFYQTILTLRHKNLIKNPRRIASMKKHPKAAITKRIPRESLQKERVLTGTPTEGHRESFGMERYDQKEEDLMDLRCHIKPLQSEPLTQGSKSLKEVAMCTWSSFARVYCQTRINGGRTCLKYVIPGNGSAAGAGVLTIVVKGWSTTRLTVQLVISTQQFKEYLIRAFNLFPRRQLYPPGVARAKKIRKCR</sequence>
<evidence type="ECO:0000313" key="2">
    <source>
        <dbReference type="Proteomes" id="UP000479000"/>
    </source>
</evidence>
<proteinExistence type="predicted"/>
<protein>
    <submittedName>
        <fullName evidence="1">Uncharacterized protein</fullName>
    </submittedName>
</protein>
<keyword evidence="2" id="KW-1185">Reference proteome</keyword>
<dbReference type="Proteomes" id="UP000479000">
    <property type="component" value="Unassembled WGS sequence"/>
</dbReference>